<evidence type="ECO:0000313" key="5">
    <source>
        <dbReference type="Proteomes" id="UP000541558"/>
    </source>
</evidence>
<protein>
    <recommendedName>
        <fullName evidence="3">Mei2-like C-terminal RNA recognition motif domain-containing protein</fullName>
    </recommendedName>
</protein>
<name>A0A8H5B580_9AGAR</name>
<dbReference type="OrthoDB" id="417481at2759"/>
<comment type="caution">
    <text evidence="4">The sequence shown here is derived from an EMBL/GenBank/DDBJ whole genome shotgun (WGS) entry which is preliminary data.</text>
</comment>
<accession>A0A8H5B580</accession>
<dbReference type="InterPro" id="IPR035979">
    <property type="entry name" value="RBD_domain_sf"/>
</dbReference>
<dbReference type="GO" id="GO:0003723">
    <property type="term" value="F:RNA binding"/>
    <property type="evidence" value="ECO:0007669"/>
    <property type="project" value="UniProtKB-KW"/>
</dbReference>
<feature type="domain" description="Mei2-like C-terminal RNA recognition motif" evidence="3">
    <location>
        <begin position="650"/>
        <end position="746"/>
    </location>
</feature>
<dbReference type="CDD" id="cd12532">
    <property type="entry name" value="RRM3_MEI2_fungi"/>
    <property type="match status" value="1"/>
</dbReference>
<dbReference type="PANTHER" id="PTHR23189">
    <property type="entry name" value="RNA RECOGNITION MOTIF-CONTAINING"/>
    <property type="match status" value="1"/>
</dbReference>
<gene>
    <name evidence="4" type="ORF">D9611_003973</name>
</gene>
<feature type="region of interest" description="Disordered" evidence="2">
    <location>
        <begin position="1"/>
        <end position="26"/>
    </location>
</feature>
<dbReference type="Pfam" id="PF04059">
    <property type="entry name" value="RRM_2"/>
    <property type="match status" value="1"/>
</dbReference>
<dbReference type="EMBL" id="JAACJK010000219">
    <property type="protein sequence ID" value="KAF5316866.1"/>
    <property type="molecule type" value="Genomic_DNA"/>
</dbReference>
<feature type="region of interest" description="Disordered" evidence="2">
    <location>
        <begin position="802"/>
        <end position="830"/>
    </location>
</feature>
<dbReference type="InterPro" id="IPR007201">
    <property type="entry name" value="Mei2-like_Rrm_C"/>
</dbReference>
<evidence type="ECO:0000256" key="2">
    <source>
        <dbReference type="SAM" id="MobiDB-lite"/>
    </source>
</evidence>
<evidence type="ECO:0000259" key="3">
    <source>
        <dbReference type="Pfam" id="PF04059"/>
    </source>
</evidence>
<sequence>MSMVDLHHSRPTFDLEGTTASTTSLENPTLYRQTRLHHSPSLPNIWFPPRAGPVPRDILSSPDIKDLLRSSSPTAPLKMTPPPSPPSSTAKPDSASQKHLAFVEPRPRRGGQSFRPPRKNRKSRMSYITPPLTPASSIKTTASVDSSVDTADTEDEFVCEGDLKDATRFVALGPFDKQADRNKLESAILEALGSAVQGSEIPSGRPSDFVKVVDFHSLGNDGQAVVVFHDLQHASATTRFLPGLNHSPLSPFLLPEESGISVSYISPEDAGKKLSNPSLVGYMDGGFYVSVVPERPWDPTSTPGDINVRALKNYLKSFGALQALTLVREHPQNKTFRVEFCNVRDAMAAYETLNNQTVFGMTLSVYGRALPTAFNAPTPSPADNQPKENKENKNVDSTTIYSSRNHRFSAVSQFTGMSTPTAFTGPATPCPPQWEGEIRSEHPVGCANPDRNCNYCPSRRTPHSPIPVYHGPPTPSPTVMCSPPMQHMMSPPPMPPQAIPIDFAFPHQMYGYQPWAFEKPVPTLPPGLSPLPHGMPLPSPPIPFSAPMQFWPMDEAARMQGPPPFGPSHGPMECRFPNGMPMAPFQMPPSPPSTEHRRSTPSYCPTPSPPLTDAFGRMSLGNGIQVYPATDVASKNQLVVGRIESGQDTRTTVMIKNIPNKMSDKDLIAYINKVCPRRIDFLYLRMDFQNGCNVGYAFVNFIEAQDLLKFATARLGEKWNMFSSEKVLQMSYANYQGKEALVEKFKNSCIMDERESWRPKIFYSFGPNQGLPEPFPAPTHIRRKERSSFNRGALYVPAMHTRNTLNSPLNGGDEHFPRGGRRGNRSGVAA</sequence>
<keyword evidence="5" id="KW-1185">Reference proteome</keyword>
<dbReference type="InterPro" id="IPR034862">
    <property type="entry name" value="Fungal_Mei2-like_RRM3"/>
</dbReference>
<feature type="compositionally biased region" description="Basic and acidic residues" evidence="2">
    <location>
        <begin position="1"/>
        <end position="13"/>
    </location>
</feature>
<feature type="region of interest" description="Disordered" evidence="2">
    <location>
        <begin position="376"/>
        <end position="402"/>
    </location>
</feature>
<evidence type="ECO:0000313" key="4">
    <source>
        <dbReference type="EMBL" id="KAF5316866.1"/>
    </source>
</evidence>
<dbReference type="AlphaFoldDB" id="A0A8H5B580"/>
<keyword evidence="1" id="KW-0694">RNA-binding</keyword>
<reference evidence="4 5" key="1">
    <citation type="journal article" date="2020" name="ISME J.">
        <title>Uncovering the hidden diversity of litter-decomposition mechanisms in mushroom-forming fungi.</title>
        <authorList>
            <person name="Floudas D."/>
            <person name="Bentzer J."/>
            <person name="Ahren D."/>
            <person name="Johansson T."/>
            <person name="Persson P."/>
            <person name="Tunlid A."/>
        </authorList>
    </citation>
    <scope>NUCLEOTIDE SEQUENCE [LARGE SCALE GENOMIC DNA]</scope>
    <source>
        <strain evidence="4 5">CBS 175.51</strain>
    </source>
</reference>
<organism evidence="4 5">
    <name type="scientific">Ephemerocybe angulata</name>
    <dbReference type="NCBI Taxonomy" id="980116"/>
    <lineage>
        <taxon>Eukaryota</taxon>
        <taxon>Fungi</taxon>
        <taxon>Dikarya</taxon>
        <taxon>Basidiomycota</taxon>
        <taxon>Agaricomycotina</taxon>
        <taxon>Agaricomycetes</taxon>
        <taxon>Agaricomycetidae</taxon>
        <taxon>Agaricales</taxon>
        <taxon>Agaricineae</taxon>
        <taxon>Psathyrellaceae</taxon>
        <taxon>Ephemerocybe</taxon>
    </lineage>
</organism>
<feature type="region of interest" description="Disordered" evidence="2">
    <location>
        <begin position="57"/>
        <end position="141"/>
    </location>
</feature>
<feature type="compositionally biased region" description="Basic and acidic residues" evidence="2">
    <location>
        <begin position="385"/>
        <end position="394"/>
    </location>
</feature>
<dbReference type="SUPFAM" id="SSF54928">
    <property type="entry name" value="RNA-binding domain, RBD"/>
    <property type="match status" value="2"/>
</dbReference>
<dbReference type="InterPro" id="IPR012677">
    <property type="entry name" value="Nucleotide-bd_a/b_plait_sf"/>
</dbReference>
<proteinExistence type="predicted"/>
<dbReference type="Proteomes" id="UP000541558">
    <property type="component" value="Unassembled WGS sequence"/>
</dbReference>
<dbReference type="Gene3D" id="3.30.70.330">
    <property type="match status" value="2"/>
</dbReference>
<evidence type="ECO:0000256" key="1">
    <source>
        <dbReference type="ARBA" id="ARBA00022884"/>
    </source>
</evidence>